<evidence type="ECO:0000256" key="1">
    <source>
        <dbReference type="ARBA" id="ARBA00022737"/>
    </source>
</evidence>
<dbReference type="PANTHER" id="PTHR12106:SF27">
    <property type="entry name" value="SORTILIN-RELATED RECEPTOR"/>
    <property type="match status" value="1"/>
</dbReference>
<protein>
    <recommendedName>
        <fullName evidence="4">VPS10 domain-containing protein</fullName>
    </recommendedName>
</protein>
<keyword evidence="3" id="KW-0472">Membrane</keyword>
<gene>
    <name evidence="5" type="ORF">OMED0937_LOCUS177</name>
</gene>
<keyword evidence="3" id="KW-0812">Transmembrane</keyword>
<dbReference type="PANTHER" id="PTHR12106">
    <property type="entry name" value="SORTILIN RELATED"/>
    <property type="match status" value="1"/>
</dbReference>
<dbReference type="Gene3D" id="2.10.70.80">
    <property type="match status" value="1"/>
</dbReference>
<evidence type="ECO:0000256" key="3">
    <source>
        <dbReference type="SAM" id="Phobius"/>
    </source>
</evidence>
<feature type="domain" description="VPS10" evidence="4">
    <location>
        <begin position="4"/>
        <end position="664"/>
    </location>
</feature>
<dbReference type="EMBL" id="HBEE01000234">
    <property type="protein sequence ID" value="CAD8319036.1"/>
    <property type="molecule type" value="Transcribed_RNA"/>
</dbReference>
<dbReference type="InterPro" id="IPR006581">
    <property type="entry name" value="VPS10"/>
</dbReference>
<dbReference type="Pfam" id="PF15901">
    <property type="entry name" value="Sortilin_C"/>
    <property type="match status" value="1"/>
</dbReference>
<dbReference type="Pfam" id="PF15902">
    <property type="entry name" value="Sortilin-Vps10"/>
    <property type="match status" value="1"/>
</dbReference>
<evidence type="ECO:0000313" key="5">
    <source>
        <dbReference type="EMBL" id="CAD8319036.1"/>
    </source>
</evidence>
<dbReference type="InterPro" id="IPR031777">
    <property type="entry name" value="Sortilin_C"/>
</dbReference>
<dbReference type="SUPFAM" id="SSF110296">
    <property type="entry name" value="Oligoxyloglucan reducing end-specific cellobiohydrolase"/>
    <property type="match status" value="1"/>
</dbReference>
<dbReference type="GO" id="GO:0006892">
    <property type="term" value="P:post-Golgi vesicle-mediated transport"/>
    <property type="evidence" value="ECO:0007669"/>
    <property type="project" value="TreeGrafter"/>
</dbReference>
<keyword evidence="1" id="KW-0677">Repeat</keyword>
<organism evidence="5">
    <name type="scientific">Ostreococcus mediterraneus</name>
    <dbReference type="NCBI Taxonomy" id="1486918"/>
    <lineage>
        <taxon>Eukaryota</taxon>
        <taxon>Viridiplantae</taxon>
        <taxon>Chlorophyta</taxon>
        <taxon>Mamiellophyceae</taxon>
        <taxon>Mamiellales</taxon>
        <taxon>Bathycoccaceae</taxon>
        <taxon>Ostreococcus</taxon>
    </lineage>
</organism>
<dbReference type="GO" id="GO:0005794">
    <property type="term" value="C:Golgi apparatus"/>
    <property type="evidence" value="ECO:0007669"/>
    <property type="project" value="TreeGrafter"/>
</dbReference>
<keyword evidence="3" id="KW-1133">Transmembrane helix</keyword>
<dbReference type="InterPro" id="IPR031778">
    <property type="entry name" value="Sortilin_N"/>
</dbReference>
<feature type="transmembrane region" description="Helical" evidence="3">
    <location>
        <begin position="671"/>
        <end position="692"/>
    </location>
</feature>
<keyword evidence="2" id="KW-0325">Glycoprotein</keyword>
<sequence length="743" mass="82726">MGNAASESRVIIQDASGEKFWATSDLGATWMQPCGYETAHDSNGCFAKPGAEYGEVLTYVRMHDKRPEALLVLVKTCNAFNKPADKSERDCRVSRLMASENFGKSWVDLLENSKGKIASFVDFDWAPDDGKSAHPPIYATVFEDGKAFDHATGGWDYNVNFVISSDLFKTHRVVERCANAFEVINDDIYTASPPDCESYHRAPAKHEGQITDVVLKISTDAGASFVESCFPIDLPKNGFVIYDFHAETRGPDFIAIDHVEEDATQAEAPMNELYASDESMNFFSLSMRRNVRARNGLALSDFVNVLGLEGIYIANQINWKAFADPVSVNNGDYSRFFETRITYNAGGVWHRLAPPPSSEQCGRLDDCERWGLHLHGPTDWSASEDWGSRFGGVYSRSSAPGVIISTGNVGMSLEHNDVTRVNTYISRDGGVSWEETKRGPYIFEFGNHGGMLVIAKQFVQVNELEYSINEGKTWESLPLATPITVHNIRVDPSSKGHVFIIHGETAATPWEDEQRGSHFVVDFDQVIADGKKCDKSKDYEMWTPSPPGSDGCLMGQKLKLERKLRDALCFNDAEYERHREVVGTCKCSRAHDTECQYGSERVYNVANATEWPHCEPIENLNTQCPALKGARHITSSHLRIPSGDVCTDPHSALGSDDTGGRSHHHSFFMRFMHFIMSCTVLGGVGFAVVYGVKHYELAEHIPNGVRNTINGAYDKLQETFGRREQRPAGYFEPLGDFAAEDEI</sequence>
<reference evidence="5" key="1">
    <citation type="submission" date="2021-01" db="EMBL/GenBank/DDBJ databases">
        <authorList>
            <person name="Corre E."/>
            <person name="Pelletier E."/>
            <person name="Niang G."/>
            <person name="Scheremetjew M."/>
            <person name="Finn R."/>
            <person name="Kale V."/>
            <person name="Holt S."/>
            <person name="Cochrane G."/>
            <person name="Meng A."/>
            <person name="Brown T."/>
            <person name="Cohen L."/>
        </authorList>
    </citation>
    <scope>NUCLEOTIDE SEQUENCE</scope>
    <source>
        <strain evidence="5">Clade-D-RCC2593</strain>
    </source>
</reference>
<dbReference type="SMART" id="SM00602">
    <property type="entry name" value="VPS10"/>
    <property type="match status" value="1"/>
</dbReference>
<dbReference type="GO" id="GO:0016020">
    <property type="term" value="C:membrane"/>
    <property type="evidence" value="ECO:0007669"/>
    <property type="project" value="InterPro"/>
</dbReference>
<evidence type="ECO:0000259" key="4">
    <source>
        <dbReference type="SMART" id="SM00602"/>
    </source>
</evidence>
<proteinExistence type="predicted"/>
<dbReference type="InterPro" id="IPR050310">
    <property type="entry name" value="VPS10-sortilin"/>
</dbReference>
<name>A0A6T9YBR4_9CHLO</name>
<dbReference type="AlphaFoldDB" id="A0A6T9YBR4"/>
<accession>A0A6T9YBR4</accession>
<evidence type="ECO:0000256" key="2">
    <source>
        <dbReference type="ARBA" id="ARBA00023180"/>
    </source>
</evidence>